<feature type="region of interest" description="Disordered" evidence="1">
    <location>
        <begin position="424"/>
        <end position="443"/>
    </location>
</feature>
<evidence type="ECO:0000313" key="4">
    <source>
        <dbReference type="RefSeq" id="XP_014470830.1"/>
    </source>
</evidence>
<evidence type="ECO:0000313" key="3">
    <source>
        <dbReference type="Proteomes" id="UP000515204"/>
    </source>
</evidence>
<feature type="region of interest" description="Disordered" evidence="1">
    <location>
        <begin position="242"/>
        <end position="270"/>
    </location>
</feature>
<dbReference type="CTD" id="42930"/>
<evidence type="ECO:0000256" key="1">
    <source>
        <dbReference type="SAM" id="MobiDB-lite"/>
    </source>
</evidence>
<proteinExistence type="predicted"/>
<feature type="compositionally biased region" description="Low complexity" evidence="1">
    <location>
        <begin position="203"/>
        <end position="218"/>
    </location>
</feature>
<evidence type="ECO:0000259" key="2">
    <source>
        <dbReference type="PROSITE" id="PS00036"/>
    </source>
</evidence>
<dbReference type="RefSeq" id="XP_014470832.1">
    <property type="nucleotide sequence ID" value="XM_014615346.1"/>
</dbReference>
<name>A0A6P3WXT1_DINQU</name>
<dbReference type="Proteomes" id="UP000515204">
    <property type="component" value="Unplaced"/>
</dbReference>
<dbReference type="PROSITE" id="PS00036">
    <property type="entry name" value="BZIP_BASIC"/>
    <property type="match status" value="1"/>
</dbReference>
<feature type="domain" description="BZIP" evidence="2">
    <location>
        <begin position="475"/>
        <end position="489"/>
    </location>
</feature>
<dbReference type="AlphaFoldDB" id="A0A6P3WXT1"/>
<dbReference type="GO" id="GO:0005634">
    <property type="term" value="C:nucleus"/>
    <property type="evidence" value="ECO:0007669"/>
    <property type="project" value="TreeGrafter"/>
</dbReference>
<evidence type="ECO:0000313" key="5">
    <source>
        <dbReference type="RefSeq" id="XP_014470832.1"/>
    </source>
</evidence>
<keyword evidence="3" id="KW-1185">Reference proteome</keyword>
<protein>
    <submittedName>
        <fullName evidence="4 5">Protein CREBRF homolog isoform X1</fullName>
    </submittedName>
</protein>
<dbReference type="PANTHER" id="PTHR21552:SF2">
    <property type="entry name" value="CREB3 REGULATORY FACTOR"/>
    <property type="match status" value="1"/>
</dbReference>
<dbReference type="KEGG" id="dqu:106742424"/>
<dbReference type="GO" id="GO:0000977">
    <property type="term" value="F:RNA polymerase II transcription regulatory region sequence-specific DNA binding"/>
    <property type="evidence" value="ECO:0007669"/>
    <property type="project" value="TreeGrafter"/>
</dbReference>
<dbReference type="InterPro" id="IPR046347">
    <property type="entry name" value="bZIP_sf"/>
</dbReference>
<dbReference type="SUPFAM" id="SSF57959">
    <property type="entry name" value="Leucine zipper domain"/>
    <property type="match status" value="1"/>
</dbReference>
<feature type="region of interest" description="Disordered" evidence="1">
    <location>
        <begin position="300"/>
        <end position="371"/>
    </location>
</feature>
<organism evidence="3 4">
    <name type="scientific">Dinoponera quadriceps</name>
    <name type="common">South American ant</name>
    <dbReference type="NCBI Taxonomy" id="609295"/>
    <lineage>
        <taxon>Eukaryota</taxon>
        <taxon>Metazoa</taxon>
        <taxon>Ecdysozoa</taxon>
        <taxon>Arthropoda</taxon>
        <taxon>Hexapoda</taxon>
        <taxon>Insecta</taxon>
        <taxon>Pterygota</taxon>
        <taxon>Neoptera</taxon>
        <taxon>Endopterygota</taxon>
        <taxon>Hymenoptera</taxon>
        <taxon>Apocrita</taxon>
        <taxon>Aculeata</taxon>
        <taxon>Formicoidea</taxon>
        <taxon>Formicidae</taxon>
        <taxon>Ponerinae</taxon>
        <taxon>Ponerini</taxon>
        <taxon>Dinoponera</taxon>
    </lineage>
</organism>
<dbReference type="SMART" id="SM00338">
    <property type="entry name" value="BRLZ"/>
    <property type="match status" value="1"/>
</dbReference>
<dbReference type="InterPro" id="IPR004827">
    <property type="entry name" value="bZIP"/>
</dbReference>
<dbReference type="PANTHER" id="PTHR21552">
    <property type="entry name" value="ADULT RETINA PROTEIN"/>
    <property type="match status" value="1"/>
</dbReference>
<dbReference type="RefSeq" id="XP_014470830.1">
    <property type="nucleotide sequence ID" value="XM_014615344.1"/>
</dbReference>
<dbReference type="GO" id="GO:0000981">
    <property type="term" value="F:DNA-binding transcription factor activity, RNA polymerase II-specific"/>
    <property type="evidence" value="ECO:0007669"/>
    <property type="project" value="TreeGrafter"/>
</dbReference>
<dbReference type="CDD" id="cd14809">
    <property type="entry name" value="bZIP_AUREO-like"/>
    <property type="match status" value="1"/>
</dbReference>
<feature type="region of interest" description="Disordered" evidence="1">
    <location>
        <begin position="198"/>
        <end position="226"/>
    </location>
</feature>
<reference evidence="4 5" key="1">
    <citation type="submission" date="2025-04" db="UniProtKB">
        <authorList>
            <consortium name="RefSeq"/>
        </authorList>
    </citation>
    <scope>IDENTIFICATION</scope>
</reference>
<feature type="compositionally biased region" description="Acidic residues" evidence="1">
    <location>
        <begin position="323"/>
        <end position="343"/>
    </location>
</feature>
<sequence>MDDSKYSGFSLDRFNTMDGIVKQEPVQEMGAASASVPIPGGHRGTRGVYDQFSPSPLAATSGWTMRNDHMETSFKMDPDQLDISFRMDDDDIFQVDKAELIQGPTLAELNANDDTLLGDLNFDDLLLPEERVQPIKAEAPPSTGSLFSSSDVGFAPSSFPQSGLTFRSSCPAYANTYGFNLNRGSNVVDNVEAVSPTAFPSPGTSNIAGSSTASSSTSPHPVARPIGSSTLHELLLRRCENPFTSPVSSQPDNVSVTGGKPKVSRLSMSAPTQTMALDQIWSHREPRQHLLSTSSLVEAGSTSSLSTGGALSPDPLCHLDPFNPDEDYEDSDDDSDHYDDYSSDNDSGGSDGEEPSNNRTGTAELGRDNRHNKKERFFWQYNVQAKGPKGQRLIARARLEDPHVLNEATDPVFSPHCALRGIKHSGKARKGDGNDLTPNPRKLHNIGRELDKLTRIINDMTPVSELPFLARPKTRKEKNKLASRACRLKKKAQHEANKIKLHGLEQEHKRLIQGISQVKNMLSVKATEPLNPESQEELTRQVEKCCKLATKIRIANHSTDFVNRVLDKVRAGVHDGGLEDI</sequence>
<feature type="compositionally biased region" description="Low complexity" evidence="1">
    <location>
        <begin position="300"/>
        <end position="312"/>
    </location>
</feature>
<accession>A0A6P3WXT1</accession>
<dbReference type="OrthoDB" id="8931646at2759"/>
<dbReference type="InterPro" id="IPR039165">
    <property type="entry name" value="CREBRF"/>
</dbReference>
<feature type="compositionally biased region" description="Polar residues" evidence="1">
    <location>
        <begin position="242"/>
        <end position="256"/>
    </location>
</feature>
<dbReference type="GeneID" id="106742424"/>
<dbReference type="GO" id="GO:0006986">
    <property type="term" value="P:response to unfolded protein"/>
    <property type="evidence" value="ECO:0007669"/>
    <property type="project" value="InterPro"/>
</dbReference>
<gene>
    <name evidence="4 5" type="primary">LOC106742424</name>
</gene>